<dbReference type="GO" id="GO:0000703">
    <property type="term" value="F:oxidized pyrimidine nucleobase lesion DNA N-glycosylase activity"/>
    <property type="evidence" value="ECO:0007669"/>
    <property type="project" value="TreeGrafter"/>
</dbReference>
<dbReference type="PIRSF" id="PIRSF001435">
    <property type="entry name" value="Nth"/>
    <property type="match status" value="1"/>
</dbReference>
<protein>
    <submittedName>
        <fullName evidence="8">Endonuclease III</fullName>
        <ecNumber evidence="8">4.2.99.18</ecNumber>
    </submittedName>
</protein>
<evidence type="ECO:0000256" key="4">
    <source>
        <dbReference type="ARBA" id="ARBA00023204"/>
    </source>
</evidence>
<accession>M7N5B2</accession>
<dbReference type="InterPro" id="IPR003265">
    <property type="entry name" value="HhH-GPD_domain"/>
</dbReference>
<keyword evidence="3" id="KW-0378">Hydrolase</keyword>
<dbReference type="PATRIC" id="fig|1279009.4.peg.1056"/>
<dbReference type="STRING" id="1279009.ADICEAN_01039"/>
<dbReference type="FunFam" id="1.10.340.30:FF:000001">
    <property type="entry name" value="Endonuclease III"/>
    <property type="match status" value="1"/>
</dbReference>
<dbReference type="GO" id="GO:0006289">
    <property type="term" value="P:nucleotide-excision repair"/>
    <property type="evidence" value="ECO:0007669"/>
    <property type="project" value="TreeGrafter"/>
</dbReference>
<dbReference type="GO" id="GO:0140078">
    <property type="term" value="F:class I DNA-(apurinic or apyrimidinic site) endonuclease activity"/>
    <property type="evidence" value="ECO:0007669"/>
    <property type="project" value="UniProtKB-EC"/>
</dbReference>
<dbReference type="RefSeq" id="WP_009194441.1">
    <property type="nucleotide sequence ID" value="NZ_AODQ01000017.1"/>
</dbReference>
<dbReference type="EC" id="4.2.99.18" evidence="8"/>
<reference evidence="8 9" key="1">
    <citation type="journal article" date="2013" name="Genome Announc.">
        <title>Draft Genome Sequence of Cesiribacter andamanensis Strain AMV16T, Isolated from a Soil Sample from a Mud Volcano in the Andaman Islands, India.</title>
        <authorList>
            <person name="Shivaji S."/>
            <person name="Ara S."/>
            <person name="Begum Z."/>
            <person name="Srinivas T.N."/>
            <person name="Singh A."/>
            <person name="Kumar Pinnaka A."/>
        </authorList>
    </citation>
    <scope>NUCLEOTIDE SEQUENCE [LARGE SCALE GENOMIC DNA]</scope>
    <source>
        <strain evidence="8 9">AMV16</strain>
    </source>
</reference>
<dbReference type="PANTHER" id="PTHR43286">
    <property type="entry name" value="ENDONUCLEASE III-LIKE PROTEIN 1"/>
    <property type="match status" value="1"/>
</dbReference>
<keyword evidence="9" id="KW-1185">Reference proteome</keyword>
<keyword evidence="8" id="KW-0255">Endonuclease</keyword>
<evidence type="ECO:0000256" key="6">
    <source>
        <dbReference type="ARBA" id="ARBA00023295"/>
    </source>
</evidence>
<sequence>MEMEKEPLDIDRMVLLLRQMTAPLPPAALFDLYERGYTSLFEQLVACLISIRTFDEVTTPVSLRLFARARSPREMLQLSPEQLAELIQESSYARNKAATILEIARQAEEQYGGELPADFALLTGFKGVGPKCAGLALGIAAHQPYIGVDIHVHRVSNRWGYVTQQTPEKTWMELQQKLPKQYWVEINKLLVPFGKHICTGRLPHCSTCLLLPMCRQVGVEKHR</sequence>
<keyword evidence="4" id="KW-0234">DNA repair</keyword>
<dbReference type="Proteomes" id="UP000011910">
    <property type="component" value="Unassembled WGS sequence"/>
</dbReference>
<name>M7N5B2_9BACT</name>
<dbReference type="AlphaFoldDB" id="M7N5B2"/>
<comment type="similarity">
    <text evidence="1">Belongs to the Nth/MutY family.</text>
</comment>
<dbReference type="Gene3D" id="1.10.340.30">
    <property type="entry name" value="Hypothetical protein, domain 2"/>
    <property type="match status" value="1"/>
</dbReference>
<evidence type="ECO:0000256" key="3">
    <source>
        <dbReference type="ARBA" id="ARBA00022801"/>
    </source>
</evidence>
<keyword evidence="2" id="KW-0227">DNA damage</keyword>
<organism evidence="8 9">
    <name type="scientific">Cesiribacter andamanensis AMV16</name>
    <dbReference type="NCBI Taxonomy" id="1279009"/>
    <lineage>
        <taxon>Bacteria</taxon>
        <taxon>Pseudomonadati</taxon>
        <taxon>Bacteroidota</taxon>
        <taxon>Cytophagia</taxon>
        <taxon>Cytophagales</taxon>
        <taxon>Cesiribacteraceae</taxon>
        <taxon>Cesiribacter</taxon>
    </lineage>
</organism>
<dbReference type="InterPro" id="IPR023170">
    <property type="entry name" value="HhH_base_excis_C"/>
</dbReference>
<dbReference type="SUPFAM" id="SSF48150">
    <property type="entry name" value="DNA-glycosylase"/>
    <property type="match status" value="1"/>
</dbReference>
<comment type="caution">
    <text evidence="8">The sequence shown here is derived from an EMBL/GenBank/DDBJ whole genome shotgun (WGS) entry which is preliminary data.</text>
</comment>
<evidence type="ECO:0000256" key="5">
    <source>
        <dbReference type="ARBA" id="ARBA00023239"/>
    </source>
</evidence>
<feature type="domain" description="HhH-GPD" evidence="7">
    <location>
        <begin position="49"/>
        <end position="196"/>
    </location>
</feature>
<keyword evidence="6" id="KW-0326">Glycosidase</keyword>
<dbReference type="EMBL" id="AODQ01000017">
    <property type="protein sequence ID" value="EMR03798.1"/>
    <property type="molecule type" value="Genomic_DNA"/>
</dbReference>
<proteinExistence type="inferred from homology"/>
<keyword evidence="5 8" id="KW-0456">Lyase</keyword>
<evidence type="ECO:0000256" key="1">
    <source>
        <dbReference type="ARBA" id="ARBA00008343"/>
    </source>
</evidence>
<keyword evidence="8" id="KW-0540">Nuclease</keyword>
<dbReference type="Gene3D" id="1.10.1670.10">
    <property type="entry name" value="Helix-hairpin-Helix base-excision DNA repair enzymes (C-terminal)"/>
    <property type="match status" value="1"/>
</dbReference>
<evidence type="ECO:0000256" key="2">
    <source>
        <dbReference type="ARBA" id="ARBA00022763"/>
    </source>
</evidence>
<dbReference type="GO" id="GO:0006285">
    <property type="term" value="P:base-excision repair, AP site formation"/>
    <property type="evidence" value="ECO:0007669"/>
    <property type="project" value="TreeGrafter"/>
</dbReference>
<dbReference type="eggNOG" id="COG0177">
    <property type="taxonomic scope" value="Bacteria"/>
</dbReference>
<dbReference type="CDD" id="cd00056">
    <property type="entry name" value="ENDO3c"/>
    <property type="match status" value="1"/>
</dbReference>
<evidence type="ECO:0000313" key="9">
    <source>
        <dbReference type="Proteomes" id="UP000011910"/>
    </source>
</evidence>
<dbReference type="InterPro" id="IPR011257">
    <property type="entry name" value="DNA_glycosylase"/>
</dbReference>
<dbReference type="SMART" id="SM00478">
    <property type="entry name" value="ENDO3c"/>
    <property type="match status" value="1"/>
</dbReference>
<dbReference type="PANTHER" id="PTHR43286:SF1">
    <property type="entry name" value="ENDONUCLEASE III-LIKE PROTEIN 1"/>
    <property type="match status" value="1"/>
</dbReference>
<dbReference type="Pfam" id="PF00730">
    <property type="entry name" value="HhH-GPD"/>
    <property type="match status" value="1"/>
</dbReference>
<evidence type="ECO:0000259" key="7">
    <source>
        <dbReference type="SMART" id="SM00478"/>
    </source>
</evidence>
<evidence type="ECO:0000313" key="8">
    <source>
        <dbReference type="EMBL" id="EMR03798.1"/>
    </source>
</evidence>
<gene>
    <name evidence="8" type="primary">nth_1</name>
    <name evidence="8" type="ORF">ADICEAN_01039</name>
</gene>